<dbReference type="SUPFAM" id="SSF47336">
    <property type="entry name" value="ACP-like"/>
    <property type="match status" value="1"/>
</dbReference>
<dbReference type="Pfam" id="PF00550">
    <property type="entry name" value="PP-binding"/>
    <property type="match status" value="1"/>
</dbReference>
<dbReference type="HOGENOM" id="CLU_108696_5_4_7"/>
<reference evidence="2 3" key="1">
    <citation type="journal article" date="2014" name="Genome Announc.">
        <title>Draft genome sequences of six enterohepatic helicobacter species isolated from humans and one from rhesus macaques.</title>
        <authorList>
            <person name="Shen Z."/>
            <person name="Sheh A."/>
            <person name="Young S.K."/>
            <person name="Abouelliel A."/>
            <person name="Ward D.V."/>
            <person name="Earl A.M."/>
            <person name="Fox J.G."/>
        </authorList>
    </citation>
    <scope>NUCLEOTIDE SEQUENCE [LARGE SCALE GENOMIC DNA]</scope>
    <source>
        <strain evidence="2 3">MIT 99-5501</strain>
    </source>
</reference>
<dbReference type="RefSeq" id="WP_023927090.1">
    <property type="nucleotide sequence ID" value="NZ_KI669454.1"/>
</dbReference>
<evidence type="ECO:0000313" key="2">
    <source>
        <dbReference type="EMBL" id="ETD25075.1"/>
    </source>
</evidence>
<keyword evidence="3" id="KW-1185">Reference proteome</keyword>
<organism evidence="2 3">
    <name type="scientific">Helicobacter macacae MIT 99-5501</name>
    <dbReference type="NCBI Taxonomy" id="1357400"/>
    <lineage>
        <taxon>Bacteria</taxon>
        <taxon>Pseudomonadati</taxon>
        <taxon>Campylobacterota</taxon>
        <taxon>Epsilonproteobacteria</taxon>
        <taxon>Campylobacterales</taxon>
        <taxon>Helicobacteraceae</taxon>
        <taxon>Helicobacter</taxon>
    </lineage>
</organism>
<dbReference type="eggNOG" id="COG0236">
    <property type="taxonomic scope" value="Bacteria"/>
</dbReference>
<dbReference type="STRING" id="1357400.HMPREF2086_00410"/>
<dbReference type="OrthoDB" id="3392378at2"/>
<gene>
    <name evidence="2" type="ORF">HMPREF2086_00410</name>
</gene>
<dbReference type="InterPro" id="IPR036736">
    <property type="entry name" value="ACP-like_sf"/>
</dbReference>
<dbReference type="EMBL" id="AZJI01000001">
    <property type="protein sequence ID" value="ETD25075.1"/>
    <property type="molecule type" value="Genomic_DNA"/>
</dbReference>
<evidence type="ECO:0000259" key="1">
    <source>
        <dbReference type="PROSITE" id="PS50075"/>
    </source>
</evidence>
<dbReference type="PATRIC" id="fig|1357400.3.peg.556"/>
<evidence type="ECO:0000313" key="3">
    <source>
        <dbReference type="Proteomes" id="UP000018731"/>
    </source>
</evidence>
<dbReference type="Proteomes" id="UP000018731">
    <property type="component" value="Unassembled WGS sequence"/>
</dbReference>
<dbReference type="AlphaFoldDB" id="V8CDI5"/>
<proteinExistence type="predicted"/>
<comment type="caution">
    <text evidence="2">The sequence shown here is derived from an EMBL/GenBank/DDBJ whole genome shotgun (WGS) entry which is preliminary data.</text>
</comment>
<dbReference type="Gene3D" id="1.10.1200.10">
    <property type="entry name" value="ACP-like"/>
    <property type="match status" value="1"/>
</dbReference>
<accession>V8CDI5</accession>
<dbReference type="InterPro" id="IPR009081">
    <property type="entry name" value="PP-bd_ACP"/>
</dbReference>
<dbReference type="NCBIfam" id="NF003757">
    <property type="entry name" value="PRK05350.1"/>
    <property type="match status" value="1"/>
</dbReference>
<protein>
    <submittedName>
        <fullName evidence="2">Acyl carrier protein</fullName>
    </submittedName>
</protein>
<sequence length="85" mass="9978">MEKQEIFEVLKGALIELFEIKEEKITPEAKIYHDLEIDSIDAIDLLDFIRKKTGYRMEAPDFKEVQTLQDIIDIVYKTLSTNKES</sequence>
<dbReference type="PROSITE" id="PS50075">
    <property type="entry name" value="CARRIER"/>
    <property type="match status" value="1"/>
</dbReference>
<name>V8CDI5_9HELI</name>
<feature type="domain" description="Carrier" evidence="1">
    <location>
        <begin position="4"/>
        <end position="79"/>
    </location>
</feature>